<keyword evidence="3" id="KW-1185">Reference proteome</keyword>
<name>A0A484H0Y5_SOUCH</name>
<reference evidence="2 3" key="1">
    <citation type="journal article" date="2018" name="Genomics">
        <title>Molecular footprints of inshore aquatic adaptation in Indo-Pacific humpback dolphin (Sousa chinensis).</title>
        <authorList>
            <person name="Ming Y."/>
            <person name="Jian J."/>
            <person name="Yu F."/>
            <person name="Yu X."/>
            <person name="Wang J."/>
            <person name="Liu W."/>
        </authorList>
    </citation>
    <scope>NUCLEOTIDE SEQUENCE [LARGE SCALE GENOMIC DNA]</scope>
    <source>
        <strain evidence="2">MY-2018</strain>
        <tissue evidence="2">Skin</tissue>
    </source>
</reference>
<accession>A0A484H0Y5</accession>
<comment type="caution">
    <text evidence="2">The sequence shown here is derived from an EMBL/GenBank/DDBJ whole genome shotgun (WGS) entry which is preliminary data.</text>
</comment>
<feature type="transmembrane region" description="Helical" evidence="1">
    <location>
        <begin position="20"/>
        <end position="41"/>
    </location>
</feature>
<keyword evidence="1" id="KW-0472">Membrane</keyword>
<sequence>MLFDSKISHASVSAYPTPLLTPFSVCSPVLSAVFSNFLSVLTKRNITAGMLAIISGTKELNFKSGWWLREPG</sequence>
<proteinExistence type="predicted"/>
<protein>
    <submittedName>
        <fullName evidence="2">Uncharacterized protein</fullName>
    </submittedName>
</protein>
<organism evidence="2 3">
    <name type="scientific">Sousa chinensis</name>
    <name type="common">Indo-pacific humpbacked dolphin</name>
    <name type="synonym">Steno chinensis</name>
    <dbReference type="NCBI Taxonomy" id="103600"/>
    <lineage>
        <taxon>Eukaryota</taxon>
        <taxon>Metazoa</taxon>
        <taxon>Chordata</taxon>
        <taxon>Craniata</taxon>
        <taxon>Vertebrata</taxon>
        <taxon>Euteleostomi</taxon>
        <taxon>Mammalia</taxon>
        <taxon>Eutheria</taxon>
        <taxon>Laurasiatheria</taxon>
        <taxon>Artiodactyla</taxon>
        <taxon>Whippomorpha</taxon>
        <taxon>Cetacea</taxon>
        <taxon>Odontoceti</taxon>
        <taxon>Delphinidae</taxon>
        <taxon>Sousa</taxon>
    </lineage>
</organism>
<gene>
    <name evidence="2" type="ORF">DBR06_SOUSAS18010004</name>
</gene>
<dbReference type="Proteomes" id="UP000295264">
    <property type="component" value="Unassembled WGS sequence"/>
</dbReference>
<dbReference type="EMBL" id="QWLN02001703">
    <property type="protein sequence ID" value="TEA41106.1"/>
    <property type="molecule type" value="Genomic_DNA"/>
</dbReference>
<evidence type="ECO:0000313" key="3">
    <source>
        <dbReference type="Proteomes" id="UP000295264"/>
    </source>
</evidence>
<evidence type="ECO:0000313" key="2">
    <source>
        <dbReference type="EMBL" id="TEA41106.1"/>
    </source>
</evidence>
<keyword evidence="1" id="KW-0812">Transmembrane</keyword>
<dbReference type="AlphaFoldDB" id="A0A484H0Y5"/>
<keyword evidence="1" id="KW-1133">Transmembrane helix</keyword>
<evidence type="ECO:0000256" key="1">
    <source>
        <dbReference type="SAM" id="Phobius"/>
    </source>
</evidence>